<dbReference type="Pfam" id="PF25539">
    <property type="entry name" value="Bestrophin_2"/>
    <property type="match status" value="1"/>
</dbReference>
<name>A0A1Y1UPB1_9TREE</name>
<dbReference type="PANTHER" id="PTHR33281">
    <property type="entry name" value="UPF0187 PROTEIN YNEE"/>
    <property type="match status" value="1"/>
</dbReference>
<evidence type="ECO:0000256" key="1">
    <source>
        <dbReference type="ARBA" id="ARBA00004141"/>
    </source>
</evidence>
<evidence type="ECO:0000256" key="2">
    <source>
        <dbReference type="ARBA" id="ARBA00022448"/>
    </source>
</evidence>
<dbReference type="InterPro" id="IPR044669">
    <property type="entry name" value="YneE/VCCN1/2-like"/>
</dbReference>
<dbReference type="Proteomes" id="UP000193218">
    <property type="component" value="Unassembled WGS sequence"/>
</dbReference>
<evidence type="ECO:0000256" key="7">
    <source>
        <dbReference type="SAM" id="MobiDB-lite"/>
    </source>
</evidence>
<dbReference type="GO" id="GO:0005254">
    <property type="term" value="F:chloride channel activity"/>
    <property type="evidence" value="ECO:0007669"/>
    <property type="project" value="InterPro"/>
</dbReference>
<dbReference type="RefSeq" id="XP_021873607.1">
    <property type="nucleotide sequence ID" value="XM_022012246.1"/>
</dbReference>
<evidence type="ECO:0000313" key="8">
    <source>
        <dbReference type="EMBL" id="ORX39822.1"/>
    </source>
</evidence>
<dbReference type="GeneID" id="33554054"/>
<dbReference type="EMBL" id="NBSH01000002">
    <property type="protein sequence ID" value="ORX39822.1"/>
    <property type="molecule type" value="Genomic_DNA"/>
</dbReference>
<feature type="region of interest" description="Disordered" evidence="7">
    <location>
        <begin position="337"/>
        <end position="390"/>
    </location>
</feature>
<evidence type="ECO:0008006" key="10">
    <source>
        <dbReference type="Google" id="ProtNLM"/>
    </source>
</evidence>
<keyword evidence="3" id="KW-0812">Transmembrane</keyword>
<organism evidence="8 9">
    <name type="scientific">Kockovaella imperatae</name>
    <dbReference type="NCBI Taxonomy" id="4999"/>
    <lineage>
        <taxon>Eukaryota</taxon>
        <taxon>Fungi</taxon>
        <taxon>Dikarya</taxon>
        <taxon>Basidiomycota</taxon>
        <taxon>Agaricomycotina</taxon>
        <taxon>Tremellomycetes</taxon>
        <taxon>Tremellales</taxon>
        <taxon>Cuniculitremaceae</taxon>
        <taxon>Kockovaella</taxon>
    </lineage>
</organism>
<dbReference type="OrthoDB" id="1368at2759"/>
<evidence type="ECO:0000256" key="6">
    <source>
        <dbReference type="ARBA" id="ARBA00023136"/>
    </source>
</evidence>
<keyword evidence="6" id="KW-0472">Membrane</keyword>
<sequence length="574" mass="62813">MPRARRSARPPSRRSSKLGAIETRFHLFTYALSRIPPNRLPLLALYAYAVVRACEAGWIDREATGKAGQAVVGVLSMVTGLLLSYNFSNSVSKWEQGKKVWVDVRTTIRDAVRTISISEPSSSAPSPSVTMSSVDDLDDLSEERDSEDKSGPEVRSLRRSNRQGSRQASSPSSTSSKMLRTSPTPMRGVTAGVQSGAEEKVHELTGLFLGFAFALQHHLHNTRPLPQPPLCDLLPPAYLTSLKRTEARVRFADENAVPQPDSDDCALSDSASPISHLNDPFRPGLKRRGTGPTTRAQMKAAGADEWDLSTLAGSATSVLSKVSNSSNPDDDKIFKQQLSQLNIPRTPSPLLSSEKNYEYGFKTPTSPAPTSPALSNTTPRPKSNLTAPNPPNLPLALLRLMESYSIGLATVSRGKGGWSESKRDRLLGEVKSLAHLLGEAERLSSNPPPLPLSLHLAHLLLIYIAALPCSLLCNVGGPLVIVITILAGWCLFGLEALVKEVGGVYGISENHHPLQEYAQQILIESLEIYSSFLRYYRSRLISRLGEEDLEVCELDRRFRRSTCEIEEWTPSFAV</sequence>
<evidence type="ECO:0000256" key="4">
    <source>
        <dbReference type="ARBA" id="ARBA00022989"/>
    </source>
</evidence>
<evidence type="ECO:0000256" key="5">
    <source>
        <dbReference type="ARBA" id="ARBA00023065"/>
    </source>
</evidence>
<dbReference type="InParanoid" id="A0A1Y1UPB1"/>
<reference evidence="8 9" key="1">
    <citation type="submission" date="2017-03" db="EMBL/GenBank/DDBJ databases">
        <title>Widespread Adenine N6-methylation of Active Genes in Fungi.</title>
        <authorList>
            <consortium name="DOE Joint Genome Institute"/>
            <person name="Mondo S.J."/>
            <person name="Dannebaum R.O."/>
            <person name="Kuo R.C."/>
            <person name="Louie K.B."/>
            <person name="Bewick A.J."/>
            <person name="Labutti K."/>
            <person name="Haridas S."/>
            <person name="Kuo A."/>
            <person name="Salamov A."/>
            <person name="Ahrendt S.R."/>
            <person name="Lau R."/>
            <person name="Bowen B.P."/>
            <person name="Lipzen A."/>
            <person name="Sullivan W."/>
            <person name="Andreopoulos W.B."/>
            <person name="Clum A."/>
            <person name="Lindquist E."/>
            <person name="Daum C."/>
            <person name="Northen T.R."/>
            <person name="Ramamoorthy G."/>
            <person name="Schmitz R.J."/>
            <person name="Gryganskyi A."/>
            <person name="Culley D."/>
            <person name="Magnuson J."/>
            <person name="James T.Y."/>
            <person name="O'Malley M.A."/>
            <person name="Stajich J.E."/>
            <person name="Spatafora J.W."/>
            <person name="Visel A."/>
            <person name="Grigoriev I.V."/>
        </authorList>
    </citation>
    <scope>NUCLEOTIDE SEQUENCE [LARGE SCALE GENOMIC DNA]</scope>
    <source>
        <strain evidence="8 9">NRRL Y-17943</strain>
    </source>
</reference>
<proteinExistence type="predicted"/>
<accession>A0A1Y1UPB1</accession>
<evidence type="ECO:0000256" key="3">
    <source>
        <dbReference type="ARBA" id="ARBA00022692"/>
    </source>
</evidence>
<evidence type="ECO:0000313" key="9">
    <source>
        <dbReference type="Proteomes" id="UP000193218"/>
    </source>
</evidence>
<feature type="compositionally biased region" description="Low complexity" evidence="7">
    <location>
        <begin position="116"/>
        <end position="134"/>
    </location>
</feature>
<gene>
    <name evidence="8" type="ORF">BD324DRAFT_237270</name>
</gene>
<feature type="compositionally biased region" description="Polar residues" evidence="7">
    <location>
        <begin position="337"/>
        <end position="354"/>
    </location>
</feature>
<keyword evidence="2" id="KW-0813">Transport</keyword>
<dbReference type="PANTHER" id="PTHR33281:SF21">
    <property type="entry name" value="MEMBRANE PROTEIN"/>
    <property type="match status" value="1"/>
</dbReference>
<dbReference type="GO" id="GO:0016020">
    <property type="term" value="C:membrane"/>
    <property type="evidence" value="ECO:0007669"/>
    <property type="project" value="UniProtKB-SubCell"/>
</dbReference>
<feature type="compositionally biased region" description="Acidic residues" evidence="7">
    <location>
        <begin position="135"/>
        <end position="145"/>
    </location>
</feature>
<feature type="region of interest" description="Disordered" evidence="7">
    <location>
        <begin position="116"/>
        <end position="190"/>
    </location>
</feature>
<comment type="subcellular location">
    <subcellularLocation>
        <location evidence="1">Membrane</location>
        <topology evidence="1">Multi-pass membrane protein</topology>
    </subcellularLocation>
</comment>
<feature type="compositionally biased region" description="Basic and acidic residues" evidence="7">
    <location>
        <begin position="146"/>
        <end position="156"/>
    </location>
</feature>
<feature type="compositionally biased region" description="Low complexity" evidence="7">
    <location>
        <begin position="165"/>
        <end position="176"/>
    </location>
</feature>
<comment type="caution">
    <text evidence="8">The sequence shown here is derived from an EMBL/GenBank/DDBJ whole genome shotgun (WGS) entry which is preliminary data.</text>
</comment>
<feature type="region of interest" description="Disordered" evidence="7">
    <location>
        <begin position="255"/>
        <end position="302"/>
    </location>
</feature>
<dbReference type="STRING" id="4999.A0A1Y1UPB1"/>
<dbReference type="AlphaFoldDB" id="A0A1Y1UPB1"/>
<keyword evidence="4" id="KW-1133">Transmembrane helix</keyword>
<keyword evidence="9" id="KW-1185">Reference proteome</keyword>
<keyword evidence="5" id="KW-0406">Ion transport</keyword>
<protein>
    <recommendedName>
        <fullName evidence="10">Bestrophin, RFP-TM, chloride channel-domain-containing protein</fullName>
    </recommendedName>
</protein>